<accession>A0A6I3S1U8</accession>
<proteinExistence type="predicted"/>
<dbReference type="Pfam" id="PF02405">
    <property type="entry name" value="MlaE"/>
    <property type="match status" value="1"/>
</dbReference>
<dbReference type="PANTHER" id="PTHR30188">
    <property type="entry name" value="ABC TRANSPORTER PERMEASE PROTEIN-RELATED"/>
    <property type="match status" value="1"/>
</dbReference>
<dbReference type="InterPro" id="IPR030802">
    <property type="entry name" value="Permease_MalE"/>
</dbReference>
<organism evidence="1 2">
    <name type="scientific">Parasutterella excrementihominis</name>
    <dbReference type="NCBI Taxonomy" id="487175"/>
    <lineage>
        <taxon>Bacteria</taxon>
        <taxon>Pseudomonadati</taxon>
        <taxon>Pseudomonadota</taxon>
        <taxon>Betaproteobacteria</taxon>
        <taxon>Burkholderiales</taxon>
        <taxon>Sutterellaceae</taxon>
        <taxon>Parasutterella</taxon>
    </lineage>
</organism>
<dbReference type="RefSeq" id="WP_008810353.1">
    <property type="nucleotide sequence ID" value="NZ_CAPOKN010000009.1"/>
</dbReference>
<dbReference type="EMBL" id="WNCL01000019">
    <property type="protein sequence ID" value="MTU43469.1"/>
    <property type="molecule type" value="Genomic_DNA"/>
</dbReference>
<dbReference type="GO" id="GO:0043190">
    <property type="term" value="C:ATP-binding cassette (ABC) transporter complex"/>
    <property type="evidence" value="ECO:0007669"/>
    <property type="project" value="InterPro"/>
</dbReference>
<gene>
    <name evidence="1" type="ORF">GMD42_07500</name>
</gene>
<comment type="caution">
    <text evidence="1">The sequence shown here is derived from an EMBL/GenBank/DDBJ whole genome shotgun (WGS) entry which is preliminary data.</text>
</comment>
<reference evidence="1 2" key="1">
    <citation type="journal article" date="2019" name="Nat. Med.">
        <title>A library of human gut bacterial isolates paired with longitudinal multiomics data enables mechanistic microbiome research.</title>
        <authorList>
            <person name="Poyet M."/>
            <person name="Groussin M."/>
            <person name="Gibbons S.M."/>
            <person name="Avila-Pacheco J."/>
            <person name="Jiang X."/>
            <person name="Kearney S.M."/>
            <person name="Perrotta A.R."/>
            <person name="Berdy B."/>
            <person name="Zhao S."/>
            <person name="Lieberman T.D."/>
            <person name="Swanson P.K."/>
            <person name="Smith M."/>
            <person name="Roesemann S."/>
            <person name="Alexander J.E."/>
            <person name="Rich S.A."/>
            <person name="Livny J."/>
            <person name="Vlamakis H."/>
            <person name="Clish C."/>
            <person name="Bullock K."/>
            <person name="Deik A."/>
            <person name="Scott J."/>
            <person name="Pierce K.A."/>
            <person name="Xavier R.J."/>
            <person name="Alm E.J."/>
        </authorList>
    </citation>
    <scope>NUCLEOTIDE SEQUENCE [LARGE SCALE GENOMIC DNA]</scope>
    <source>
        <strain evidence="1 2">BIOML-A2</strain>
    </source>
</reference>
<sequence>MDKQLSVKLPPSLTAETSVKIWEQVLGAESSGQTIFDASDLTFCDESGLTLLYELRSRPDAFKLINVSASIETLYNTMLKNFSPKPVEKKSLGVVSSLGKWLYDAASSTKQSIIFLGSACCALTDVLLHPSQIRFGEILSVSDEAGSRAVGIICLIGFLMGVIIAFETALVAQIFGAVIFVVNGIGIAMTRELGPLMTAILFAGRSGSAFAAQLGTQKVNEELNALTTFGLSPMYFLVVPRLIASSLVVPLLSVFATILGILGGGLVMAMYDITYTQFYVQLLKSVTVTDIVFGLVKAVIFGFVIALIGCQCGMNTGAGAAAVGSSTTKSVVKSIIWIVVIDGAAALLTNRLGI</sequence>
<dbReference type="PANTHER" id="PTHR30188:SF3">
    <property type="entry name" value="ABC TRANSPORTER PERMEASE"/>
    <property type="match status" value="1"/>
</dbReference>
<dbReference type="InterPro" id="IPR036513">
    <property type="entry name" value="STAS_dom_sf"/>
</dbReference>
<evidence type="ECO:0000313" key="1">
    <source>
        <dbReference type="EMBL" id="MTU43469.1"/>
    </source>
</evidence>
<dbReference type="Proteomes" id="UP000462362">
    <property type="component" value="Unassembled WGS sequence"/>
</dbReference>
<dbReference type="GO" id="GO:0005548">
    <property type="term" value="F:phospholipid transporter activity"/>
    <property type="evidence" value="ECO:0007669"/>
    <property type="project" value="TreeGrafter"/>
</dbReference>
<protein>
    <submittedName>
        <fullName evidence="1">ABC transporter permease</fullName>
    </submittedName>
</protein>
<dbReference type="AlphaFoldDB" id="A0A6I3S1U8"/>
<name>A0A6I3S1U8_9BURK</name>
<dbReference type="SUPFAM" id="SSF52091">
    <property type="entry name" value="SpoIIaa-like"/>
    <property type="match status" value="1"/>
</dbReference>
<evidence type="ECO:0000313" key="2">
    <source>
        <dbReference type="Proteomes" id="UP000462362"/>
    </source>
</evidence>